<organism evidence="2 3">
    <name type="scientific">Apiospora phragmitis</name>
    <dbReference type="NCBI Taxonomy" id="2905665"/>
    <lineage>
        <taxon>Eukaryota</taxon>
        <taxon>Fungi</taxon>
        <taxon>Dikarya</taxon>
        <taxon>Ascomycota</taxon>
        <taxon>Pezizomycotina</taxon>
        <taxon>Sordariomycetes</taxon>
        <taxon>Xylariomycetidae</taxon>
        <taxon>Amphisphaeriales</taxon>
        <taxon>Apiosporaceae</taxon>
        <taxon>Apiospora</taxon>
    </lineage>
</organism>
<gene>
    <name evidence="2" type="ORF">PG994_011069</name>
</gene>
<sequence length="515" mass="56982">MSLMERDSQRLGPPKDEATMWESLPTAPVYDAEWVDATVLEFVEGVDAMPSNKRLQGVQDYIEEGIIELRDTVRFSCDIYQGFPYQDENYMSNIDIVSGAIRRVSFWEQQLQHRVQAGSTHYEDLLPSLDKFIPQKNTIHDENHDTGDDQPMDICSQSSDDQPMDISSGSSDDGGGIITKQKEKMPKNAPEPQSSLDISGHHPSRQGHAIKPSLATGSSTSHAAPTSPANSCQRKKKRMTKGERERAKRAHQSTSRPPALGAQNQTGLRSVGSLPSHPSLPPRPPTSSVRGWLPNMDAAGEGVKKGYPRYSAMQPRYNVSWVDATLLEFVAKVRHKPPTERAARVRLFLKNELPEIRDMIKAQWCLGDGWFLCEYGDIQNNHLYEALKKVDKWQLNLEDKARADEANIPAYLALLEQKAKEGERKPHEGSSGEDGNNKTTPALAPTADTTQPTLPQKDSNIRSQSSDDQPMDISSTSSEDGGGIIIKQKEKMPKNAPKPEVSGASNLPTPKPSSP</sequence>
<proteinExistence type="predicted"/>
<evidence type="ECO:0000313" key="3">
    <source>
        <dbReference type="Proteomes" id="UP001480595"/>
    </source>
</evidence>
<feature type="compositionally biased region" description="Basic and acidic residues" evidence="1">
    <location>
        <begin position="419"/>
        <end position="430"/>
    </location>
</feature>
<protein>
    <submittedName>
        <fullName evidence="2">Uncharacterized protein</fullName>
    </submittedName>
</protein>
<accession>A0ABR1TUE6</accession>
<evidence type="ECO:0000256" key="1">
    <source>
        <dbReference type="SAM" id="MobiDB-lite"/>
    </source>
</evidence>
<name>A0ABR1TUE6_9PEZI</name>
<evidence type="ECO:0000313" key="2">
    <source>
        <dbReference type="EMBL" id="KAK8049339.1"/>
    </source>
</evidence>
<feature type="compositionally biased region" description="Basic and acidic residues" evidence="1">
    <location>
        <begin position="138"/>
        <end position="147"/>
    </location>
</feature>
<dbReference type="Proteomes" id="UP001480595">
    <property type="component" value="Unassembled WGS sequence"/>
</dbReference>
<comment type="caution">
    <text evidence="2">The sequence shown here is derived from an EMBL/GenBank/DDBJ whole genome shotgun (WGS) entry which is preliminary data.</text>
</comment>
<keyword evidence="3" id="KW-1185">Reference proteome</keyword>
<dbReference type="EMBL" id="JAQQWL010000011">
    <property type="protein sequence ID" value="KAK8049339.1"/>
    <property type="molecule type" value="Genomic_DNA"/>
</dbReference>
<reference evidence="2 3" key="1">
    <citation type="submission" date="2023-01" db="EMBL/GenBank/DDBJ databases">
        <title>Analysis of 21 Apiospora genomes using comparative genomics revels a genus with tremendous synthesis potential of carbohydrate active enzymes and secondary metabolites.</title>
        <authorList>
            <person name="Sorensen T."/>
        </authorList>
    </citation>
    <scope>NUCLEOTIDE SEQUENCE [LARGE SCALE GENOMIC DNA]</scope>
    <source>
        <strain evidence="2 3">CBS 135458</strain>
    </source>
</reference>
<feature type="compositionally biased region" description="Polar residues" evidence="1">
    <location>
        <begin position="457"/>
        <end position="479"/>
    </location>
</feature>
<feature type="region of interest" description="Disordered" evidence="1">
    <location>
        <begin position="138"/>
        <end position="294"/>
    </location>
</feature>
<feature type="region of interest" description="Disordered" evidence="1">
    <location>
        <begin position="419"/>
        <end position="515"/>
    </location>
</feature>
<feature type="compositionally biased region" description="Low complexity" evidence="1">
    <location>
        <begin position="215"/>
        <end position="229"/>
    </location>
</feature>
<dbReference type="GeneID" id="92095541"/>
<feature type="compositionally biased region" description="Low complexity" evidence="1">
    <location>
        <begin position="439"/>
        <end position="456"/>
    </location>
</feature>
<feature type="compositionally biased region" description="Polar residues" evidence="1">
    <location>
        <begin position="252"/>
        <end position="268"/>
    </location>
</feature>
<dbReference type="RefSeq" id="XP_066711588.1">
    <property type="nucleotide sequence ID" value="XM_066862478.1"/>
</dbReference>